<proteinExistence type="predicted"/>
<dbReference type="Proteomes" id="UP000270924">
    <property type="component" value="Unassembled WGS sequence"/>
</dbReference>
<gene>
    <name evidence="1" type="ORF">WBA_LOCUS5665</name>
</gene>
<dbReference type="EMBL" id="UYWW01002904">
    <property type="protein sequence ID" value="VDM12279.1"/>
    <property type="molecule type" value="Genomic_DNA"/>
</dbReference>
<dbReference type="AlphaFoldDB" id="A0A3P7E8L4"/>
<name>A0A3P7E8L4_WUCBA</name>
<evidence type="ECO:0000313" key="2">
    <source>
        <dbReference type="Proteomes" id="UP000270924"/>
    </source>
</evidence>
<accession>A0A3P7E8L4</accession>
<sequence length="75" mass="8838">MLIDISLRNLNCFLCSICHLMNGHTEHRSGKWNRQELYRSTMQALEGRCSTRSNVAKEFEMQIREFTATVRITLF</sequence>
<evidence type="ECO:0000313" key="1">
    <source>
        <dbReference type="EMBL" id="VDM12279.1"/>
    </source>
</evidence>
<protein>
    <submittedName>
        <fullName evidence="1">Uncharacterized protein</fullName>
    </submittedName>
</protein>
<dbReference type="OrthoDB" id="5777783at2759"/>
<reference evidence="1 2" key="1">
    <citation type="submission" date="2018-11" db="EMBL/GenBank/DDBJ databases">
        <authorList>
            <consortium name="Pathogen Informatics"/>
        </authorList>
    </citation>
    <scope>NUCLEOTIDE SEQUENCE [LARGE SCALE GENOMIC DNA]</scope>
</reference>
<dbReference type="InParanoid" id="A0A3P7E8L4"/>
<keyword evidence="2" id="KW-1185">Reference proteome</keyword>
<organism evidence="1 2">
    <name type="scientific">Wuchereria bancrofti</name>
    <dbReference type="NCBI Taxonomy" id="6293"/>
    <lineage>
        <taxon>Eukaryota</taxon>
        <taxon>Metazoa</taxon>
        <taxon>Ecdysozoa</taxon>
        <taxon>Nematoda</taxon>
        <taxon>Chromadorea</taxon>
        <taxon>Rhabditida</taxon>
        <taxon>Spirurina</taxon>
        <taxon>Spiruromorpha</taxon>
        <taxon>Filarioidea</taxon>
        <taxon>Onchocercidae</taxon>
        <taxon>Wuchereria</taxon>
    </lineage>
</organism>